<evidence type="ECO:0000259" key="1">
    <source>
        <dbReference type="Pfam" id="PF00496"/>
    </source>
</evidence>
<dbReference type="GO" id="GO:1904680">
    <property type="term" value="F:peptide transmembrane transporter activity"/>
    <property type="evidence" value="ECO:0007669"/>
    <property type="project" value="TreeGrafter"/>
</dbReference>
<gene>
    <name evidence="2" type="ORF">J5A53_04940</name>
</gene>
<feature type="domain" description="Solute-binding protein family 5" evidence="1">
    <location>
        <begin position="107"/>
        <end position="467"/>
    </location>
</feature>
<dbReference type="GO" id="GO:0043190">
    <property type="term" value="C:ATP-binding cassette (ABC) transporter complex"/>
    <property type="evidence" value="ECO:0007669"/>
    <property type="project" value="InterPro"/>
</dbReference>
<dbReference type="GO" id="GO:0042597">
    <property type="term" value="C:periplasmic space"/>
    <property type="evidence" value="ECO:0007669"/>
    <property type="project" value="UniProtKB-ARBA"/>
</dbReference>
<dbReference type="GO" id="GO:0015833">
    <property type="term" value="P:peptide transport"/>
    <property type="evidence" value="ECO:0007669"/>
    <property type="project" value="TreeGrafter"/>
</dbReference>
<dbReference type="SUPFAM" id="SSF53850">
    <property type="entry name" value="Periplasmic binding protein-like II"/>
    <property type="match status" value="1"/>
</dbReference>
<dbReference type="RefSeq" id="WP_081490300.1">
    <property type="nucleotide sequence ID" value="NZ_CP040007.1"/>
</dbReference>
<evidence type="ECO:0000313" key="3">
    <source>
        <dbReference type="Proteomes" id="UP000677180"/>
    </source>
</evidence>
<proteinExistence type="predicted"/>
<dbReference type="InterPro" id="IPR030678">
    <property type="entry name" value="Peptide/Ni-bd"/>
</dbReference>
<dbReference type="AlphaFoldDB" id="A0AB37I555"/>
<dbReference type="Proteomes" id="UP000677180">
    <property type="component" value="Chromosome"/>
</dbReference>
<sequence>MSRGVYELVLPSENQERPMDVFPTSLSRRNLFRAGLAAAAVSITAGCAFQKPEEAASSAASPDAQAVLKLATGFAIQNLVPLKTGFWGNEFGYAELLLRPQPDGNPTDWLLKDAVNESDRTWRLSLKEGITFQNGNPLGADQLAALMTWHLANNKTVTEQLPGATVVVDQDKSLLLTTQAPTPGLRNILADEACFTVFDLPSYEGTGDDPQKLIDAKIYTGPYVPVSLSDEKLVMTANPTYWNGTPGLGGVEVLFVSDAGARIKAVQNGEVDIALYPPTQQAKSLEGDTRAKFSLGEPGGPSFCLTMNVAKPVLAEAKVRRALLRLIDYKALATDVMQGFYEPVSSFYDPKLPYAIDIWKTDVAEAEQLLGEAGATKSDSGWLLSSGEPIAFELLTYPQQPDSDTLALALQAQFKEHGIRVTIRQVSDTTAEMEGSNWDIGVVSNGTVSFGGNPIPPLQRYYRTGGNRNYSHISDPELDALIDELAVTLDETAAKDLLVKIQQRIGDQGYNGFCGRRRPAVVVGQRVPKYTPQHALIWVDASTRVGA</sequence>
<dbReference type="PANTHER" id="PTHR30290:SF65">
    <property type="entry name" value="MONOACYL PHOSPHATIDYLINOSITOL TETRAMANNOSIDE-BINDING PROTEIN LPQW-RELATED"/>
    <property type="match status" value="1"/>
</dbReference>
<reference evidence="2" key="1">
    <citation type="submission" date="2021-03" db="EMBL/GenBank/DDBJ databases">
        <title>Human Oral Microbial Genomes.</title>
        <authorList>
            <person name="Johnston C.D."/>
            <person name="Chen T."/>
            <person name="Dewhirst F.E."/>
        </authorList>
    </citation>
    <scope>NUCLEOTIDE SEQUENCE</scope>
    <source>
        <strain evidence="2">F0714</strain>
    </source>
</reference>
<dbReference type="PIRSF" id="PIRSF002741">
    <property type="entry name" value="MppA"/>
    <property type="match status" value="1"/>
</dbReference>
<dbReference type="InterPro" id="IPR000914">
    <property type="entry name" value="SBP_5_dom"/>
</dbReference>
<protein>
    <recommendedName>
        <fullName evidence="1">Solute-binding protein family 5 domain-containing protein</fullName>
    </recommendedName>
</protein>
<organism evidence="2 3">
    <name type="scientific">Arachnia propionica</name>
    <dbReference type="NCBI Taxonomy" id="1750"/>
    <lineage>
        <taxon>Bacteria</taxon>
        <taxon>Bacillati</taxon>
        <taxon>Actinomycetota</taxon>
        <taxon>Actinomycetes</taxon>
        <taxon>Propionibacteriales</taxon>
        <taxon>Propionibacteriaceae</taxon>
        <taxon>Arachnia</taxon>
    </lineage>
</organism>
<evidence type="ECO:0000313" key="2">
    <source>
        <dbReference type="EMBL" id="QUC12041.1"/>
    </source>
</evidence>
<dbReference type="PANTHER" id="PTHR30290">
    <property type="entry name" value="PERIPLASMIC BINDING COMPONENT OF ABC TRANSPORTER"/>
    <property type="match status" value="1"/>
</dbReference>
<dbReference type="EMBL" id="CP072385">
    <property type="protein sequence ID" value="QUC12041.1"/>
    <property type="molecule type" value="Genomic_DNA"/>
</dbReference>
<dbReference type="Gene3D" id="3.10.105.10">
    <property type="entry name" value="Dipeptide-binding Protein, Domain 3"/>
    <property type="match status" value="1"/>
</dbReference>
<dbReference type="InterPro" id="IPR039424">
    <property type="entry name" value="SBP_5"/>
</dbReference>
<dbReference type="Pfam" id="PF00496">
    <property type="entry name" value="SBP_bac_5"/>
    <property type="match status" value="1"/>
</dbReference>
<accession>A0AB37I555</accession>
<dbReference type="Gene3D" id="3.40.190.10">
    <property type="entry name" value="Periplasmic binding protein-like II"/>
    <property type="match status" value="1"/>
</dbReference>
<name>A0AB37I555_9ACTN</name>